<evidence type="ECO:0000256" key="5">
    <source>
        <dbReference type="ARBA" id="ARBA00023242"/>
    </source>
</evidence>
<dbReference type="Proteomes" id="UP000593562">
    <property type="component" value="Unassembled WGS sequence"/>
</dbReference>
<dbReference type="EMBL" id="JAAARO010000019">
    <property type="protein sequence ID" value="KAF5730923.1"/>
    <property type="molecule type" value="Genomic_DNA"/>
</dbReference>
<dbReference type="CDD" id="cd10017">
    <property type="entry name" value="B3_DNA"/>
    <property type="match status" value="1"/>
</dbReference>
<dbReference type="Pfam" id="PF02362">
    <property type="entry name" value="B3"/>
    <property type="match status" value="1"/>
</dbReference>
<keyword evidence="5" id="KW-0539">Nucleus</keyword>
<evidence type="ECO:0000256" key="6">
    <source>
        <dbReference type="SAM" id="MobiDB-lite"/>
    </source>
</evidence>
<comment type="caution">
    <text evidence="8">The sequence shown here is derived from an EMBL/GenBank/DDBJ whole genome shotgun (WGS) entry which is preliminary data.</text>
</comment>
<protein>
    <recommendedName>
        <fullName evidence="7">TF-B3 domain-containing protein</fullName>
    </recommendedName>
</protein>
<dbReference type="Gene3D" id="2.40.330.10">
    <property type="entry name" value="DNA-binding pseudobarrel domain"/>
    <property type="match status" value="1"/>
</dbReference>
<dbReference type="SMART" id="SM01019">
    <property type="entry name" value="B3"/>
    <property type="match status" value="1"/>
</dbReference>
<evidence type="ECO:0000313" key="9">
    <source>
        <dbReference type="Proteomes" id="UP000593562"/>
    </source>
</evidence>
<dbReference type="InterPro" id="IPR015300">
    <property type="entry name" value="DNA-bd_pseudobarrel_sf"/>
</dbReference>
<organism evidence="8 9">
    <name type="scientific">Tripterygium wilfordii</name>
    <name type="common">Thunder God vine</name>
    <dbReference type="NCBI Taxonomy" id="458696"/>
    <lineage>
        <taxon>Eukaryota</taxon>
        <taxon>Viridiplantae</taxon>
        <taxon>Streptophyta</taxon>
        <taxon>Embryophyta</taxon>
        <taxon>Tracheophyta</taxon>
        <taxon>Spermatophyta</taxon>
        <taxon>Magnoliopsida</taxon>
        <taxon>eudicotyledons</taxon>
        <taxon>Gunneridae</taxon>
        <taxon>Pentapetalae</taxon>
        <taxon>rosids</taxon>
        <taxon>fabids</taxon>
        <taxon>Celastrales</taxon>
        <taxon>Celastraceae</taxon>
        <taxon>Tripterygium</taxon>
    </lineage>
</organism>
<keyword evidence="4" id="KW-0804">Transcription</keyword>
<dbReference type="AlphaFoldDB" id="A0A7J7C9W1"/>
<dbReference type="GO" id="GO:0003677">
    <property type="term" value="F:DNA binding"/>
    <property type="evidence" value="ECO:0007669"/>
    <property type="project" value="UniProtKB-KW"/>
</dbReference>
<evidence type="ECO:0000256" key="3">
    <source>
        <dbReference type="ARBA" id="ARBA00023125"/>
    </source>
</evidence>
<dbReference type="PANTHER" id="PTHR31920">
    <property type="entry name" value="B3 DOMAIN-CONTAINING"/>
    <property type="match status" value="1"/>
</dbReference>
<dbReference type="PANTHER" id="PTHR31920:SF145">
    <property type="entry name" value="B3 DOMAIN-CONTAINING PROTEIN REM20-LIKE ISOFORM X1"/>
    <property type="match status" value="1"/>
</dbReference>
<dbReference type="GO" id="GO:0005634">
    <property type="term" value="C:nucleus"/>
    <property type="evidence" value="ECO:0007669"/>
    <property type="project" value="UniProtKB-SubCell"/>
</dbReference>
<feature type="region of interest" description="Disordered" evidence="6">
    <location>
        <begin position="325"/>
        <end position="346"/>
    </location>
</feature>
<reference evidence="8 9" key="1">
    <citation type="journal article" date="2020" name="Nat. Commun.">
        <title>Genome of Tripterygium wilfordii and identification of cytochrome P450 involved in triptolide biosynthesis.</title>
        <authorList>
            <person name="Tu L."/>
            <person name="Su P."/>
            <person name="Zhang Z."/>
            <person name="Gao L."/>
            <person name="Wang J."/>
            <person name="Hu T."/>
            <person name="Zhou J."/>
            <person name="Zhang Y."/>
            <person name="Zhao Y."/>
            <person name="Liu Y."/>
            <person name="Song Y."/>
            <person name="Tong Y."/>
            <person name="Lu Y."/>
            <person name="Yang J."/>
            <person name="Xu C."/>
            <person name="Jia M."/>
            <person name="Peters R.J."/>
            <person name="Huang L."/>
            <person name="Gao W."/>
        </authorList>
    </citation>
    <scope>NUCLEOTIDE SEQUENCE [LARGE SCALE GENOMIC DNA]</scope>
    <source>
        <strain evidence="9">cv. XIE 37</strain>
        <tissue evidence="8">Leaf</tissue>
    </source>
</reference>
<sequence>MSHEIEACVECTKQCLRFHGKKQTSSPSVAKFFKVMIGDQFSKVLYIPPKFSPMVSSLIGQKTFLEDSNGKKWETQISKLNVSFAFQQGWQLFASGHGLGVGDFLVFYYITGSHFVVDIYDKSGCQKLDFPVNISQKKRARRNRNYVDEGGTSHTVDIDSNSKQSPVIPTVSGSDIEISQSQFENNVAEVKMAMENHLNCEFVKRPQPVSQVRDMEDTNYIINRDIGDQHGKDRHILFDLSQFEMWGNNSGIDESKSGIVGDVRYYPDISAGLHIEAGLVNEHSAIEEVRTGALALAASKFEFVRNKNDTSLIDKLAAGSDKDTCNKIAGHPSTNTSATKPIRDEDDCTDMSNKIQRTKNSLSMPEIDKLVLSWKKRNSLARNNLSAQVKLTGISKSGGGPLTTSLSQCQSGETSKTIKKEAVEMTQSIHSWREEVTKVMEGGAQSEF</sequence>
<evidence type="ECO:0000313" key="8">
    <source>
        <dbReference type="EMBL" id="KAF5730923.1"/>
    </source>
</evidence>
<comment type="subcellular location">
    <subcellularLocation>
        <location evidence="1">Nucleus</location>
    </subcellularLocation>
</comment>
<dbReference type="InterPro" id="IPR050655">
    <property type="entry name" value="Plant_B3_domain"/>
</dbReference>
<name>A0A7J7C9W1_TRIWF</name>
<evidence type="ECO:0000256" key="2">
    <source>
        <dbReference type="ARBA" id="ARBA00023015"/>
    </source>
</evidence>
<dbReference type="SUPFAM" id="SSF101936">
    <property type="entry name" value="DNA-binding pseudobarrel domain"/>
    <property type="match status" value="1"/>
</dbReference>
<gene>
    <name evidence="8" type="ORF">HS088_TW19G00525</name>
</gene>
<evidence type="ECO:0000256" key="1">
    <source>
        <dbReference type="ARBA" id="ARBA00004123"/>
    </source>
</evidence>
<keyword evidence="9" id="KW-1185">Reference proteome</keyword>
<dbReference type="InParanoid" id="A0A7J7C9W1"/>
<accession>A0A7J7C9W1</accession>
<keyword evidence="2" id="KW-0805">Transcription regulation</keyword>
<evidence type="ECO:0000256" key="4">
    <source>
        <dbReference type="ARBA" id="ARBA00023163"/>
    </source>
</evidence>
<keyword evidence="3" id="KW-0238">DNA-binding</keyword>
<dbReference type="PROSITE" id="PS50863">
    <property type="entry name" value="B3"/>
    <property type="match status" value="1"/>
</dbReference>
<dbReference type="InterPro" id="IPR003340">
    <property type="entry name" value="B3_DNA-bd"/>
</dbReference>
<feature type="domain" description="TF-B3" evidence="7">
    <location>
        <begin position="30"/>
        <end position="123"/>
    </location>
</feature>
<evidence type="ECO:0000259" key="7">
    <source>
        <dbReference type="PROSITE" id="PS50863"/>
    </source>
</evidence>
<proteinExistence type="predicted"/>